<evidence type="ECO:0000256" key="1">
    <source>
        <dbReference type="ARBA" id="ARBA00010088"/>
    </source>
</evidence>
<dbReference type="Pfam" id="PF00561">
    <property type="entry name" value="Abhydrolase_1"/>
    <property type="match status" value="1"/>
</dbReference>
<comment type="caution">
    <text evidence="6">The sequence shown here is derived from an EMBL/GenBank/DDBJ whole genome shotgun (WGS) entry which is preliminary data.</text>
</comment>
<evidence type="ECO:0000313" key="6">
    <source>
        <dbReference type="EMBL" id="GII38986.1"/>
    </source>
</evidence>
<dbReference type="InterPro" id="IPR000073">
    <property type="entry name" value="AB_hydrolase_1"/>
</dbReference>
<dbReference type="EMBL" id="BOOP01000018">
    <property type="protein sequence ID" value="GII38986.1"/>
    <property type="molecule type" value="Genomic_DNA"/>
</dbReference>
<gene>
    <name evidence="6" type="ORF">Pph01_39890</name>
</gene>
<evidence type="ECO:0000256" key="3">
    <source>
        <dbReference type="ARBA" id="ARBA00022801"/>
    </source>
</evidence>
<keyword evidence="3" id="KW-0378">Hydrolase</keyword>
<dbReference type="InterPro" id="IPR029058">
    <property type="entry name" value="AB_hydrolase_fold"/>
</dbReference>
<evidence type="ECO:0000259" key="5">
    <source>
        <dbReference type="Pfam" id="PF00561"/>
    </source>
</evidence>
<feature type="domain" description="AB hydrolase-1" evidence="5">
    <location>
        <begin position="106"/>
        <end position="480"/>
    </location>
</feature>
<reference evidence="6 7" key="1">
    <citation type="submission" date="2021-01" db="EMBL/GenBank/DDBJ databases">
        <title>Whole genome shotgun sequence of Planotetraspora phitsanulokensis NBRC 104273.</title>
        <authorList>
            <person name="Komaki H."/>
            <person name="Tamura T."/>
        </authorList>
    </citation>
    <scope>NUCLEOTIDE SEQUENCE [LARGE SCALE GENOMIC DNA]</scope>
    <source>
        <strain evidence="6 7">NBRC 104273</strain>
    </source>
</reference>
<keyword evidence="2" id="KW-0732">Signal</keyword>
<comment type="similarity">
    <text evidence="1">Belongs to the peptidase S33 family.</text>
</comment>
<sequence length="537" mass="57816">MKRVVGLVAGVAMLGAVLGVGPDGAQAARAREIAWGPCDRGGTSPLGTALDSVPQPLPRSEPPAGAMECARVRVPLDHSEPLGQQISLAITRVRGTAGRDAGHLGVLLVNPGGPGASGRSLARYVAATLPKDVAARFDVIGFDPRGVGASEPALSCVDPARFYAPPRADNIPRVKADEDALVARAREYAQGCGNRYAWFLPYLTTENTARDMDSIRVALGEDKISYLGYSYGTYLGAVYATLFPQRVRRLVLDSVVDPSGDWYDTNIAQDYSFDRRHKEFLSWVARNESVYRLGHSQAAVSFAWYAMRARLHARPAGGVVGSSELDDIYTAGGYSSRLWPRLAQAFSDYVLKGDVTGLVALYHSDSEVDAKEENSYAVYLGVQCRDSAWPRSWERWRADAEAASEKAPFMAWPNAVYNLPCAFWPERGGTPPKVGTSRVPPVLLIQSVHDAATPYEGALSMLRLFPTARLLTEAGGDHGVSLAGNPCVDRHLAAYLRDASLPPERSGARRTDGACPAQPEPRPVSRLSAGSPVVAIR</sequence>
<dbReference type="RefSeq" id="WP_204074592.1">
    <property type="nucleotide sequence ID" value="NZ_BOOP01000018.1"/>
</dbReference>
<accession>A0A8J3U8V1</accession>
<keyword evidence="7" id="KW-1185">Reference proteome</keyword>
<organism evidence="6 7">
    <name type="scientific">Planotetraspora phitsanulokensis</name>
    <dbReference type="NCBI Taxonomy" id="575192"/>
    <lineage>
        <taxon>Bacteria</taxon>
        <taxon>Bacillati</taxon>
        <taxon>Actinomycetota</taxon>
        <taxon>Actinomycetes</taxon>
        <taxon>Streptosporangiales</taxon>
        <taxon>Streptosporangiaceae</taxon>
        <taxon>Planotetraspora</taxon>
    </lineage>
</organism>
<name>A0A8J3U8V1_9ACTN</name>
<dbReference type="GO" id="GO:0016787">
    <property type="term" value="F:hydrolase activity"/>
    <property type="evidence" value="ECO:0007669"/>
    <property type="project" value="UniProtKB-KW"/>
</dbReference>
<proteinExistence type="inferred from homology"/>
<evidence type="ECO:0000313" key="7">
    <source>
        <dbReference type="Proteomes" id="UP000622547"/>
    </source>
</evidence>
<feature type="region of interest" description="Disordered" evidence="4">
    <location>
        <begin position="499"/>
        <end position="537"/>
    </location>
</feature>
<dbReference type="AlphaFoldDB" id="A0A8J3U8V1"/>
<evidence type="ECO:0000256" key="2">
    <source>
        <dbReference type="ARBA" id="ARBA00022729"/>
    </source>
</evidence>
<dbReference type="InterPro" id="IPR051601">
    <property type="entry name" value="Serine_prot/Carboxylest_S33"/>
</dbReference>
<evidence type="ECO:0000256" key="4">
    <source>
        <dbReference type="SAM" id="MobiDB-lite"/>
    </source>
</evidence>
<dbReference type="PANTHER" id="PTHR43248:SF29">
    <property type="entry name" value="TRIPEPTIDYL AMINOPEPTIDASE"/>
    <property type="match status" value="1"/>
</dbReference>
<dbReference type="Gene3D" id="3.40.50.1820">
    <property type="entry name" value="alpha/beta hydrolase"/>
    <property type="match status" value="1"/>
</dbReference>
<dbReference type="PANTHER" id="PTHR43248">
    <property type="entry name" value="2-SUCCINYL-6-HYDROXY-2,4-CYCLOHEXADIENE-1-CARBOXYLATE SYNTHASE"/>
    <property type="match status" value="1"/>
</dbReference>
<dbReference type="SUPFAM" id="SSF53474">
    <property type="entry name" value="alpha/beta-Hydrolases"/>
    <property type="match status" value="1"/>
</dbReference>
<protein>
    <submittedName>
        <fullName evidence="6">Peptidase</fullName>
    </submittedName>
</protein>
<dbReference type="Proteomes" id="UP000622547">
    <property type="component" value="Unassembled WGS sequence"/>
</dbReference>